<evidence type="ECO:0000313" key="3">
    <source>
        <dbReference type="Proteomes" id="UP000595917"/>
    </source>
</evidence>
<dbReference type="Pfam" id="PF02518">
    <property type="entry name" value="HATPase_c"/>
    <property type="match status" value="1"/>
</dbReference>
<dbReference type="KEGG" id="bhc:JFL75_08995"/>
<keyword evidence="3" id="KW-1185">Reference proteome</keyword>
<dbReference type="AlphaFoldDB" id="A0A7T7XRA1"/>
<dbReference type="InterPro" id="IPR003594">
    <property type="entry name" value="HATPase_dom"/>
</dbReference>
<evidence type="ECO:0000259" key="1">
    <source>
        <dbReference type="PROSITE" id="PS50109"/>
    </source>
</evidence>
<sequence>MHFSLSDLVTDITQNAAESGATEVEAEIRETPQEFRFLVRDNGKGMSQEELKRAIDPFETDGEKHPNRRVGLGIPFLIQTAFQSGGGWDLKSEKNKGTTVTAWFDTANVDTPPVGDIPGMFRTLLLFPGPGEVILRRFYDDGKKQFDYEIRKSELADALGDLEDVGSLVLLDKYLRSMEEDDEETE</sequence>
<proteinExistence type="predicted"/>
<protein>
    <submittedName>
        <fullName evidence="2">ATP-binding protein</fullName>
    </submittedName>
</protein>
<dbReference type="EMBL" id="CP067089">
    <property type="protein sequence ID" value="QQO11035.1"/>
    <property type="molecule type" value="Genomic_DNA"/>
</dbReference>
<dbReference type="Proteomes" id="UP000595917">
    <property type="component" value="Chromosome"/>
</dbReference>
<dbReference type="InterPro" id="IPR036890">
    <property type="entry name" value="HATPase_C_sf"/>
</dbReference>
<evidence type="ECO:0000313" key="2">
    <source>
        <dbReference type="EMBL" id="QQO11035.1"/>
    </source>
</evidence>
<dbReference type="GO" id="GO:0005524">
    <property type="term" value="F:ATP binding"/>
    <property type="evidence" value="ECO:0007669"/>
    <property type="project" value="UniProtKB-KW"/>
</dbReference>
<dbReference type="InterPro" id="IPR005467">
    <property type="entry name" value="His_kinase_dom"/>
</dbReference>
<dbReference type="SUPFAM" id="SSF55874">
    <property type="entry name" value="ATPase domain of HSP90 chaperone/DNA topoisomerase II/histidine kinase"/>
    <property type="match status" value="1"/>
</dbReference>
<feature type="domain" description="Histidine kinase" evidence="1">
    <location>
        <begin position="1"/>
        <end position="108"/>
    </location>
</feature>
<organism evidence="2 3">
    <name type="scientific">Breznakiella homolactica</name>
    <dbReference type="NCBI Taxonomy" id="2798577"/>
    <lineage>
        <taxon>Bacteria</taxon>
        <taxon>Pseudomonadati</taxon>
        <taxon>Spirochaetota</taxon>
        <taxon>Spirochaetia</taxon>
        <taxon>Spirochaetales</taxon>
        <taxon>Breznakiellaceae</taxon>
        <taxon>Breznakiella</taxon>
    </lineage>
</organism>
<dbReference type="Gene3D" id="3.30.565.10">
    <property type="entry name" value="Histidine kinase-like ATPase, C-terminal domain"/>
    <property type="match status" value="1"/>
</dbReference>
<reference evidence="2" key="1">
    <citation type="submission" date="2021-01" db="EMBL/GenBank/DDBJ databases">
        <title>Description of Breznakiella homolactica.</title>
        <authorList>
            <person name="Song Y."/>
            <person name="Brune A."/>
        </authorList>
    </citation>
    <scope>NUCLEOTIDE SEQUENCE</scope>
    <source>
        <strain evidence="2">RmG30</strain>
    </source>
</reference>
<keyword evidence="2" id="KW-0547">Nucleotide-binding</keyword>
<name>A0A7T7XRA1_9SPIR</name>
<dbReference type="PROSITE" id="PS50109">
    <property type="entry name" value="HIS_KIN"/>
    <property type="match status" value="1"/>
</dbReference>
<dbReference type="RefSeq" id="WP_215628344.1">
    <property type="nucleotide sequence ID" value="NZ_CP067089.2"/>
</dbReference>
<accession>A0A7T7XRA1</accession>
<gene>
    <name evidence="2" type="ORF">JFL75_08995</name>
</gene>
<keyword evidence="2" id="KW-0067">ATP-binding</keyword>